<keyword evidence="3" id="KW-0560">Oxidoreductase</keyword>
<dbReference type="GO" id="GO:0071949">
    <property type="term" value="F:FAD binding"/>
    <property type="evidence" value="ECO:0007669"/>
    <property type="project" value="InterPro"/>
</dbReference>
<evidence type="ECO:0000259" key="4">
    <source>
        <dbReference type="Pfam" id="PF01494"/>
    </source>
</evidence>
<dbReference type="SUPFAM" id="SSF51905">
    <property type="entry name" value="FAD/NAD(P)-binding domain"/>
    <property type="match status" value="2"/>
</dbReference>
<dbReference type="InterPro" id="IPR051104">
    <property type="entry name" value="FAD_monoxygenase"/>
</dbReference>
<evidence type="ECO:0000256" key="3">
    <source>
        <dbReference type="ARBA" id="ARBA00023002"/>
    </source>
</evidence>
<dbReference type="GO" id="GO:0044550">
    <property type="term" value="P:secondary metabolite biosynthetic process"/>
    <property type="evidence" value="ECO:0007669"/>
    <property type="project" value="TreeGrafter"/>
</dbReference>
<feature type="domain" description="FAD-binding" evidence="4">
    <location>
        <begin position="452"/>
        <end position="809"/>
    </location>
</feature>
<keyword evidence="2" id="KW-0274">FAD</keyword>
<protein>
    <recommendedName>
        <fullName evidence="4">FAD-binding domain-containing protein</fullName>
    </recommendedName>
</protein>
<dbReference type="PRINTS" id="PR00420">
    <property type="entry name" value="RNGMNOXGNASE"/>
</dbReference>
<dbReference type="PANTHER" id="PTHR46720">
    <property type="entry name" value="HYDROXYLASE, PUTATIVE (AFU_ORTHOLOGUE AFUA_3G01460)-RELATED"/>
    <property type="match status" value="1"/>
</dbReference>
<reference evidence="5 6" key="1">
    <citation type="submission" date="2019-12" db="EMBL/GenBank/DDBJ databases">
        <authorList>
            <person name="Floudas D."/>
            <person name="Bentzer J."/>
            <person name="Ahren D."/>
            <person name="Johansson T."/>
            <person name="Persson P."/>
            <person name="Tunlid A."/>
        </authorList>
    </citation>
    <scope>NUCLEOTIDE SEQUENCE [LARGE SCALE GENOMIC DNA]</scope>
    <source>
        <strain evidence="5 6">CBS 102.39</strain>
    </source>
</reference>
<evidence type="ECO:0000256" key="2">
    <source>
        <dbReference type="ARBA" id="ARBA00022827"/>
    </source>
</evidence>
<dbReference type="PANTHER" id="PTHR46720:SF3">
    <property type="entry name" value="FAD-BINDING DOMAIN-CONTAINING PROTEIN-RELATED"/>
    <property type="match status" value="1"/>
</dbReference>
<evidence type="ECO:0000313" key="5">
    <source>
        <dbReference type="EMBL" id="KAF4618302.1"/>
    </source>
</evidence>
<dbReference type="AlphaFoldDB" id="A0A8H4QVS1"/>
<dbReference type="Pfam" id="PF01494">
    <property type="entry name" value="FAD_binding_3"/>
    <property type="match status" value="1"/>
</dbReference>
<evidence type="ECO:0000313" key="6">
    <source>
        <dbReference type="Proteomes" id="UP000521872"/>
    </source>
</evidence>
<organism evidence="5 6">
    <name type="scientific">Agrocybe pediades</name>
    <dbReference type="NCBI Taxonomy" id="84607"/>
    <lineage>
        <taxon>Eukaryota</taxon>
        <taxon>Fungi</taxon>
        <taxon>Dikarya</taxon>
        <taxon>Basidiomycota</taxon>
        <taxon>Agaricomycotina</taxon>
        <taxon>Agaricomycetes</taxon>
        <taxon>Agaricomycetidae</taxon>
        <taxon>Agaricales</taxon>
        <taxon>Agaricineae</taxon>
        <taxon>Strophariaceae</taxon>
        <taxon>Agrocybe</taxon>
    </lineage>
</organism>
<dbReference type="GO" id="GO:0016491">
    <property type="term" value="F:oxidoreductase activity"/>
    <property type="evidence" value="ECO:0007669"/>
    <property type="project" value="UniProtKB-KW"/>
</dbReference>
<gene>
    <name evidence="5" type="ORF">D9613_011542</name>
</gene>
<name>A0A8H4QVS1_9AGAR</name>
<sequence>MGTGFIIRKGDMKEGVPIIDVHIPDVQDALLEHVLPSVNTHLSHRLQRYRHIGDNEIELEFRNGRKWADGINSAVRRTMFAERQKWTEEEAYAKSRPLWTGTIVYRSLIDSEIVRGECPNHTALTKPIVYAGKDKHIVAYPISQGRLVYVIPFLSDPEKEGTYLDGPPVVEVSDDDFAPQFAAWENEVQVLIKNMVKPSRWAIQTVAPLDTYVSDSRNVLLLGDAAHAMPPHLGNGAGQAIEGAWILANLFAKASRMGNIDVPKITEIYDLVRQPFGNFAAAASNRQGHFYELNCPGFEDVKDGESLPQHKLDELASFIEDGWTWTWGSANDDLEKALNMLIAVTASKNSVQPTFVFKAIPYLRKILLRPSETGTHSSTTLKVHVRGRPSWYSHAGSIPDSCVPRHVRRMHTNRSHTTYTFEISRIEAHTSTFNDKNCSSSSKTTMSSSTLKTRIAIVGGGMGGLALAVALSKLKLEDHLDINIYESASKFTEVGAGITFWPRGWEIMRKMGLEESLLSKLSSAEIKPCVEELHASEDLSLILSGLPFSMKKGNQQKGTPILDFNSSGGTVPFHRAEVQAVLLDHLSPSIPCHLSHRLTKFDDTEQGVVLTFTNGSTAICDLLIGADGIHSFVRKSLLAERQGISDEEACKRARPLWTGVYAYRYIIDADALRRDYPDHPALKKMMIYCGKNKMLTAYPIREGKLINLAPMVLHPESAGTYLNDHGVHETTTDDVASFYDNWEDELVPHPSKWAIQYVDPMDSYISSSGHVLLLGDSVHATPPYFANGAGLSIESAYILAAVIDKAVKTTNGKVDVSKISKVYNAIRQPYCNAAAANSRALGSQYQFNVPGFEQYGDGEDVPKEKMAELSKLMSQGWEWTGTSVMPDVERALAML</sequence>
<proteinExistence type="predicted"/>
<keyword evidence="6" id="KW-1185">Reference proteome</keyword>
<dbReference type="EMBL" id="JAACJL010000018">
    <property type="protein sequence ID" value="KAF4618302.1"/>
    <property type="molecule type" value="Genomic_DNA"/>
</dbReference>
<dbReference type="Gene3D" id="3.50.50.60">
    <property type="entry name" value="FAD/NAD(P)-binding domain"/>
    <property type="match status" value="2"/>
</dbReference>
<dbReference type="InterPro" id="IPR036188">
    <property type="entry name" value="FAD/NAD-bd_sf"/>
</dbReference>
<dbReference type="InterPro" id="IPR002938">
    <property type="entry name" value="FAD-bd"/>
</dbReference>
<evidence type="ECO:0000256" key="1">
    <source>
        <dbReference type="ARBA" id="ARBA00022630"/>
    </source>
</evidence>
<dbReference type="SUPFAM" id="SSF54373">
    <property type="entry name" value="FAD-linked reductases, C-terminal domain"/>
    <property type="match status" value="2"/>
</dbReference>
<dbReference type="Proteomes" id="UP000521872">
    <property type="component" value="Unassembled WGS sequence"/>
</dbReference>
<accession>A0A8H4QVS1</accession>
<comment type="caution">
    <text evidence="5">The sequence shown here is derived from an EMBL/GenBank/DDBJ whole genome shotgun (WGS) entry which is preliminary data.</text>
</comment>
<keyword evidence="1" id="KW-0285">Flavoprotein</keyword>